<feature type="chain" id="PRO_5041937573" evidence="2">
    <location>
        <begin position="23"/>
        <end position="289"/>
    </location>
</feature>
<keyword evidence="4" id="KW-1185">Reference proteome</keyword>
<name>A0AAE9ZLT4_9PROT</name>
<dbReference type="RefSeq" id="WP_274495067.1">
    <property type="nucleotide sequence ID" value="NZ_CP118166.1"/>
</dbReference>
<dbReference type="KEGG" id="hfl:PUV54_07835"/>
<feature type="region of interest" description="Disordered" evidence="1">
    <location>
        <begin position="26"/>
        <end position="55"/>
    </location>
</feature>
<dbReference type="Proteomes" id="UP001214043">
    <property type="component" value="Chromosome"/>
</dbReference>
<feature type="compositionally biased region" description="Basic and acidic residues" evidence="1">
    <location>
        <begin position="37"/>
        <end position="55"/>
    </location>
</feature>
<organism evidence="3 4">
    <name type="scientific">Hyphococcus flavus</name>
    <dbReference type="NCBI Taxonomy" id="1866326"/>
    <lineage>
        <taxon>Bacteria</taxon>
        <taxon>Pseudomonadati</taxon>
        <taxon>Pseudomonadota</taxon>
        <taxon>Alphaproteobacteria</taxon>
        <taxon>Parvularculales</taxon>
        <taxon>Parvularculaceae</taxon>
        <taxon>Hyphococcus</taxon>
    </lineage>
</organism>
<keyword evidence="2" id="KW-0732">Signal</keyword>
<proteinExistence type="predicted"/>
<accession>A0AAE9ZLT4</accession>
<sequence>MVKTYVIAGLGLAALTATAVFAQPREEAAQDETANEEVTREEIRRAPPDPEELRKSLQEKAQKIPRRGLVSALRAERDGRANRAETVIRAPNLVELRADLQRTEQADAERPSLREQLSATQALSTARLSAPPPPGIRAMSASNLRSADQEEINRVRIPVLIPADPSVRDRIKVYGMENVYTATAIIDAAATLSITGTCNRVVGGDPDIVAFRKRLAEQPRRLDGTGAAYHISRNDFGVDLSFSKFGCGYVMTIECDDPAADQRCAGDDYITGLADSMILANPALASGGE</sequence>
<gene>
    <name evidence="3" type="ORF">PUV54_07835</name>
</gene>
<dbReference type="AlphaFoldDB" id="A0AAE9ZLT4"/>
<evidence type="ECO:0000313" key="3">
    <source>
        <dbReference type="EMBL" id="WDI33105.1"/>
    </source>
</evidence>
<feature type="signal peptide" evidence="2">
    <location>
        <begin position="1"/>
        <end position="22"/>
    </location>
</feature>
<evidence type="ECO:0000256" key="1">
    <source>
        <dbReference type="SAM" id="MobiDB-lite"/>
    </source>
</evidence>
<evidence type="ECO:0000313" key="4">
    <source>
        <dbReference type="Proteomes" id="UP001214043"/>
    </source>
</evidence>
<evidence type="ECO:0000256" key="2">
    <source>
        <dbReference type="SAM" id="SignalP"/>
    </source>
</evidence>
<dbReference type="EMBL" id="CP118166">
    <property type="protein sequence ID" value="WDI33105.1"/>
    <property type="molecule type" value="Genomic_DNA"/>
</dbReference>
<protein>
    <submittedName>
        <fullName evidence="3">Uncharacterized protein</fullName>
    </submittedName>
</protein>
<reference evidence="3" key="1">
    <citation type="submission" date="2023-02" db="EMBL/GenBank/DDBJ databases">
        <title>Genome sequence of Hyphococcus flavus.</title>
        <authorList>
            <person name="Rong J.-C."/>
            <person name="Zhao Q."/>
            <person name="Yi M."/>
            <person name="Wu J.-Y."/>
        </authorList>
    </citation>
    <scope>NUCLEOTIDE SEQUENCE</scope>
    <source>
        <strain evidence="3">MCCC 1K03223</strain>
    </source>
</reference>